<dbReference type="PANTHER" id="PTHR45713:SF6">
    <property type="entry name" value="F5_8 TYPE C DOMAIN-CONTAINING PROTEIN"/>
    <property type="match status" value="1"/>
</dbReference>
<dbReference type="PANTHER" id="PTHR45713">
    <property type="entry name" value="FTP DOMAIN-CONTAINING PROTEIN"/>
    <property type="match status" value="1"/>
</dbReference>
<protein>
    <recommendedName>
        <fullName evidence="1">F5/8 type C domain-containing protein</fullName>
    </recommendedName>
</protein>
<dbReference type="PROSITE" id="PS50022">
    <property type="entry name" value="FA58C_3"/>
    <property type="match status" value="1"/>
</dbReference>
<proteinExistence type="predicted"/>
<accession>A0ABY7EZB7</accession>
<name>A0ABY7EZB7_MYAAR</name>
<dbReference type="InterPro" id="IPR051941">
    <property type="entry name" value="BG_Antigen-Binding_Lectin"/>
</dbReference>
<dbReference type="EMBL" id="CP111020">
    <property type="protein sequence ID" value="WAR15240.1"/>
    <property type="molecule type" value="Genomic_DNA"/>
</dbReference>
<keyword evidence="3" id="KW-1185">Reference proteome</keyword>
<dbReference type="InterPro" id="IPR000421">
    <property type="entry name" value="FA58C"/>
</dbReference>
<evidence type="ECO:0000313" key="3">
    <source>
        <dbReference type="Proteomes" id="UP001164746"/>
    </source>
</evidence>
<sequence>MWMSQSCTHTEDEIQNFWAVELTRPVKIEGIRIQFRSDCCTDRNSGLTISVFDSRVALESWEGTDCGTFSGPPEDSSKPVTITCEEPVTGRVVRVLQQNQEPSPMTLCEVTLIGPGLMQQI</sequence>
<evidence type="ECO:0000313" key="2">
    <source>
        <dbReference type="EMBL" id="WAR15240.1"/>
    </source>
</evidence>
<dbReference type="Pfam" id="PF22633">
    <property type="entry name" value="F5_F8_type_C_2"/>
    <property type="match status" value="1"/>
</dbReference>
<dbReference type="Gene3D" id="2.60.120.260">
    <property type="entry name" value="Galactose-binding domain-like"/>
    <property type="match status" value="1"/>
</dbReference>
<evidence type="ECO:0000259" key="1">
    <source>
        <dbReference type="PROSITE" id="PS50022"/>
    </source>
</evidence>
<dbReference type="Proteomes" id="UP001164746">
    <property type="component" value="Chromosome 9"/>
</dbReference>
<reference evidence="2" key="1">
    <citation type="submission" date="2022-11" db="EMBL/GenBank/DDBJ databases">
        <title>Centuries of genome instability and evolution in soft-shell clam transmissible cancer (bioRxiv).</title>
        <authorList>
            <person name="Hart S.F.M."/>
            <person name="Yonemitsu M.A."/>
            <person name="Giersch R.M."/>
            <person name="Beal B.F."/>
            <person name="Arriagada G."/>
            <person name="Davis B.W."/>
            <person name="Ostrander E.A."/>
            <person name="Goff S.P."/>
            <person name="Metzger M.J."/>
        </authorList>
    </citation>
    <scope>NUCLEOTIDE SEQUENCE</scope>
    <source>
        <strain evidence="2">MELC-2E11</strain>
        <tissue evidence="2">Siphon/mantle</tissue>
    </source>
</reference>
<organism evidence="2 3">
    <name type="scientific">Mya arenaria</name>
    <name type="common">Soft-shell clam</name>
    <dbReference type="NCBI Taxonomy" id="6604"/>
    <lineage>
        <taxon>Eukaryota</taxon>
        <taxon>Metazoa</taxon>
        <taxon>Spiralia</taxon>
        <taxon>Lophotrochozoa</taxon>
        <taxon>Mollusca</taxon>
        <taxon>Bivalvia</taxon>
        <taxon>Autobranchia</taxon>
        <taxon>Heteroconchia</taxon>
        <taxon>Euheterodonta</taxon>
        <taxon>Imparidentia</taxon>
        <taxon>Neoheterodontei</taxon>
        <taxon>Myida</taxon>
        <taxon>Myoidea</taxon>
        <taxon>Myidae</taxon>
        <taxon>Mya</taxon>
    </lineage>
</organism>
<dbReference type="InterPro" id="IPR008979">
    <property type="entry name" value="Galactose-bd-like_sf"/>
</dbReference>
<feature type="domain" description="F5/8 type C" evidence="1">
    <location>
        <begin position="1"/>
        <end position="115"/>
    </location>
</feature>
<dbReference type="SUPFAM" id="SSF49785">
    <property type="entry name" value="Galactose-binding domain-like"/>
    <property type="match status" value="1"/>
</dbReference>
<gene>
    <name evidence="2" type="ORF">MAR_005345</name>
</gene>